<reference evidence="2" key="1">
    <citation type="submission" date="2020-06" db="EMBL/GenBank/DDBJ databases">
        <authorList>
            <person name="Li T."/>
            <person name="Hu X."/>
            <person name="Zhang T."/>
            <person name="Song X."/>
            <person name="Zhang H."/>
            <person name="Dai N."/>
            <person name="Sheng W."/>
            <person name="Hou X."/>
            <person name="Wei L."/>
        </authorList>
    </citation>
    <scope>NUCLEOTIDE SEQUENCE</scope>
    <source>
        <strain evidence="2">G02</strain>
        <tissue evidence="2">Leaf</tissue>
    </source>
</reference>
<proteinExistence type="predicted"/>
<dbReference type="EMBL" id="JACGWJ010000021">
    <property type="protein sequence ID" value="KAL0334945.1"/>
    <property type="molecule type" value="Genomic_DNA"/>
</dbReference>
<reference evidence="2" key="2">
    <citation type="journal article" date="2024" name="Plant">
        <title>Genomic evolution and insights into agronomic trait innovations of Sesamum species.</title>
        <authorList>
            <person name="Miao H."/>
            <person name="Wang L."/>
            <person name="Qu L."/>
            <person name="Liu H."/>
            <person name="Sun Y."/>
            <person name="Le M."/>
            <person name="Wang Q."/>
            <person name="Wei S."/>
            <person name="Zheng Y."/>
            <person name="Lin W."/>
            <person name="Duan Y."/>
            <person name="Cao H."/>
            <person name="Xiong S."/>
            <person name="Wang X."/>
            <person name="Wei L."/>
            <person name="Li C."/>
            <person name="Ma Q."/>
            <person name="Ju M."/>
            <person name="Zhao R."/>
            <person name="Li G."/>
            <person name="Mu C."/>
            <person name="Tian Q."/>
            <person name="Mei H."/>
            <person name="Zhang T."/>
            <person name="Gao T."/>
            <person name="Zhang H."/>
        </authorList>
    </citation>
    <scope>NUCLEOTIDE SEQUENCE</scope>
    <source>
        <strain evidence="2">G02</strain>
    </source>
</reference>
<dbReference type="AlphaFoldDB" id="A0AAW2MW59"/>
<organism evidence="2">
    <name type="scientific">Sesamum radiatum</name>
    <name type="common">Black benniseed</name>
    <dbReference type="NCBI Taxonomy" id="300843"/>
    <lineage>
        <taxon>Eukaryota</taxon>
        <taxon>Viridiplantae</taxon>
        <taxon>Streptophyta</taxon>
        <taxon>Embryophyta</taxon>
        <taxon>Tracheophyta</taxon>
        <taxon>Spermatophyta</taxon>
        <taxon>Magnoliopsida</taxon>
        <taxon>eudicotyledons</taxon>
        <taxon>Gunneridae</taxon>
        <taxon>Pentapetalae</taxon>
        <taxon>asterids</taxon>
        <taxon>lamiids</taxon>
        <taxon>Lamiales</taxon>
        <taxon>Pedaliaceae</taxon>
        <taxon>Sesamum</taxon>
    </lineage>
</organism>
<evidence type="ECO:0000313" key="2">
    <source>
        <dbReference type="EMBL" id="KAL0334945.1"/>
    </source>
</evidence>
<comment type="caution">
    <text evidence="2">The sequence shown here is derived from an EMBL/GenBank/DDBJ whole genome shotgun (WGS) entry which is preliminary data.</text>
</comment>
<name>A0AAW2MW59_SESRA</name>
<accession>A0AAW2MW59</accession>
<evidence type="ECO:0000256" key="1">
    <source>
        <dbReference type="SAM" id="MobiDB-lite"/>
    </source>
</evidence>
<protein>
    <submittedName>
        <fullName evidence="2">Uncharacterized protein</fullName>
    </submittedName>
</protein>
<feature type="region of interest" description="Disordered" evidence="1">
    <location>
        <begin position="1"/>
        <end position="23"/>
    </location>
</feature>
<sequence length="180" mass="20385">MGRKISLSRDTFHSPLSSSINSETKRFGSCTTIGVIGRKEVGLGIQGEPQTHIEEPDPTRQRIPAVKRGRADKRLRQVSEGRDVSYASRKDECGKYQAFKRQPRKLVGLVRMCQHCFASIAWLKARSSQKPNPPKRDREQSFAHAIQRTFRCSRLCHQKSAHRDCMSLITPTGNRNTPIA</sequence>
<gene>
    <name evidence="2" type="ORF">Sradi_4706400</name>
</gene>